<dbReference type="GO" id="GO:0008270">
    <property type="term" value="F:zinc ion binding"/>
    <property type="evidence" value="ECO:0007669"/>
    <property type="project" value="InterPro"/>
</dbReference>
<accession>A0AAN7PQA7</accession>
<dbReference type="Pfam" id="PF04082">
    <property type="entry name" value="Fungal_trans"/>
    <property type="match status" value="1"/>
</dbReference>
<dbReference type="PANTHER" id="PTHR31001">
    <property type="entry name" value="UNCHARACTERIZED TRANSCRIPTIONAL REGULATORY PROTEIN"/>
    <property type="match status" value="1"/>
</dbReference>
<dbReference type="EMBL" id="JAVRRJ010000012">
    <property type="protein sequence ID" value="KAK5080665.1"/>
    <property type="molecule type" value="Genomic_DNA"/>
</dbReference>
<evidence type="ECO:0000256" key="1">
    <source>
        <dbReference type="ARBA" id="ARBA00004123"/>
    </source>
</evidence>
<protein>
    <recommendedName>
        <fullName evidence="3">Xylanolytic transcriptional activator regulatory domain-containing protein</fullName>
    </recommendedName>
</protein>
<sequence>MAGMDRLSIQSLWSLMGLVIRNAERLGIHRDGTLLGLSPFEVEERRRVWWQLQHVDLALAIKGGLTPLTLMADWDAKLPLNIEDDDMKMTATEMPKERKGLTSLSYCLYTYWVLNEQRRFFRDRQLRFRLSWQASTSLKQTDKDSLLDELETGIGQNFLQYCDPLRPIDVLIQFSAKALILVMRIRALHPLVYGDNSTQATQESRDELLELCVRCLEYSIATRLQSLLQNFQWWVKGIFSWLALMCVIVEVLQQQDEARTERLWSLLADLYSANTTLSDLTRDRRKHHMAKLIVSAWKARQDRSSSGTSSATPTFITDLESRLSAFRAGNGQNHTDTTMQQQNTVQPFDPTLSDSYLASLDTDTFDFDLQDIDWSYWSSIS</sequence>
<dbReference type="PANTHER" id="PTHR31001:SF85">
    <property type="entry name" value="ZN(II)2CYS6 TRANSCRIPTION FACTOR (EUROFUNG)"/>
    <property type="match status" value="1"/>
</dbReference>
<dbReference type="GO" id="GO:0005634">
    <property type="term" value="C:nucleus"/>
    <property type="evidence" value="ECO:0007669"/>
    <property type="project" value="UniProtKB-SubCell"/>
</dbReference>
<dbReference type="GO" id="GO:0006351">
    <property type="term" value="P:DNA-templated transcription"/>
    <property type="evidence" value="ECO:0007669"/>
    <property type="project" value="InterPro"/>
</dbReference>
<organism evidence="4 5">
    <name type="scientific">Lithohypha guttulata</name>
    <dbReference type="NCBI Taxonomy" id="1690604"/>
    <lineage>
        <taxon>Eukaryota</taxon>
        <taxon>Fungi</taxon>
        <taxon>Dikarya</taxon>
        <taxon>Ascomycota</taxon>
        <taxon>Pezizomycotina</taxon>
        <taxon>Eurotiomycetes</taxon>
        <taxon>Chaetothyriomycetidae</taxon>
        <taxon>Chaetothyriales</taxon>
        <taxon>Trichomeriaceae</taxon>
        <taxon>Lithohypha</taxon>
    </lineage>
</organism>
<dbReference type="InterPro" id="IPR050613">
    <property type="entry name" value="Sec_Metabolite_Reg"/>
</dbReference>
<keyword evidence="2" id="KW-0539">Nucleus</keyword>
<evidence type="ECO:0000313" key="4">
    <source>
        <dbReference type="EMBL" id="KAK5080665.1"/>
    </source>
</evidence>
<reference evidence="4 5" key="1">
    <citation type="submission" date="2023-08" db="EMBL/GenBank/DDBJ databases">
        <title>Black Yeasts Isolated from many extreme environments.</title>
        <authorList>
            <person name="Coleine C."/>
            <person name="Stajich J.E."/>
            <person name="Selbmann L."/>
        </authorList>
    </citation>
    <scope>NUCLEOTIDE SEQUENCE [LARGE SCALE GENOMIC DNA]</scope>
    <source>
        <strain evidence="4 5">CCFEE 5910</strain>
    </source>
</reference>
<dbReference type="CDD" id="cd12148">
    <property type="entry name" value="fungal_TF_MHR"/>
    <property type="match status" value="1"/>
</dbReference>
<dbReference type="InterPro" id="IPR007219">
    <property type="entry name" value="XnlR_reg_dom"/>
</dbReference>
<comment type="caution">
    <text evidence="4">The sequence shown here is derived from an EMBL/GenBank/DDBJ whole genome shotgun (WGS) entry which is preliminary data.</text>
</comment>
<feature type="domain" description="Xylanolytic transcriptional activator regulatory" evidence="3">
    <location>
        <begin position="12"/>
        <end position="85"/>
    </location>
</feature>
<dbReference type="AlphaFoldDB" id="A0AAN7PQA7"/>
<proteinExistence type="predicted"/>
<evidence type="ECO:0000256" key="2">
    <source>
        <dbReference type="ARBA" id="ARBA00023242"/>
    </source>
</evidence>
<dbReference type="Proteomes" id="UP001309876">
    <property type="component" value="Unassembled WGS sequence"/>
</dbReference>
<name>A0AAN7PQA7_9EURO</name>
<evidence type="ECO:0000259" key="3">
    <source>
        <dbReference type="SMART" id="SM00906"/>
    </source>
</evidence>
<gene>
    <name evidence="4" type="ORF">LTR05_008369</name>
</gene>
<dbReference type="GO" id="GO:0003677">
    <property type="term" value="F:DNA binding"/>
    <property type="evidence" value="ECO:0007669"/>
    <property type="project" value="InterPro"/>
</dbReference>
<keyword evidence="5" id="KW-1185">Reference proteome</keyword>
<evidence type="ECO:0000313" key="5">
    <source>
        <dbReference type="Proteomes" id="UP001309876"/>
    </source>
</evidence>
<dbReference type="SMART" id="SM00906">
    <property type="entry name" value="Fungal_trans"/>
    <property type="match status" value="1"/>
</dbReference>
<comment type="subcellular location">
    <subcellularLocation>
        <location evidence="1">Nucleus</location>
    </subcellularLocation>
</comment>